<name>A0A0X1KN52_9EURY</name>
<dbReference type="STRING" id="1432656.X802_03360"/>
<accession>A0A0X1KN52</accession>
<dbReference type="AlphaFoldDB" id="A0A0X1KN52"/>
<organism evidence="1 2">
    <name type="scientific">Thermococcus guaymasensis DSM 11113</name>
    <dbReference type="NCBI Taxonomy" id="1432656"/>
    <lineage>
        <taxon>Archaea</taxon>
        <taxon>Methanobacteriati</taxon>
        <taxon>Methanobacteriota</taxon>
        <taxon>Thermococci</taxon>
        <taxon>Thermococcales</taxon>
        <taxon>Thermococcaceae</taxon>
        <taxon>Thermococcus</taxon>
    </lineage>
</organism>
<gene>
    <name evidence="1" type="ORF">X802_03360</name>
</gene>
<proteinExistence type="predicted"/>
<dbReference type="KEGG" id="tgy:X802_03360"/>
<keyword evidence="2" id="KW-1185">Reference proteome</keyword>
<dbReference type="PATRIC" id="fig|1432656.3.peg.647"/>
<reference evidence="1 2" key="1">
    <citation type="submission" date="2014-01" db="EMBL/GenBank/DDBJ databases">
        <title>Genome sequencing of Thermococcus guaymasensis.</title>
        <authorList>
            <person name="Zhang X."/>
            <person name="Alvare G."/>
            <person name="Fristensky B."/>
            <person name="Chen L."/>
            <person name="Suen T."/>
            <person name="Chen Q."/>
            <person name="Ma K."/>
        </authorList>
    </citation>
    <scope>NUCLEOTIDE SEQUENCE [LARGE SCALE GENOMIC DNA]</scope>
    <source>
        <strain evidence="1 2">DSM 11113</strain>
    </source>
</reference>
<dbReference type="Proteomes" id="UP000062043">
    <property type="component" value="Chromosome"/>
</dbReference>
<evidence type="ECO:0000313" key="1">
    <source>
        <dbReference type="EMBL" id="AJC72689.1"/>
    </source>
</evidence>
<protein>
    <submittedName>
        <fullName evidence="1">Uncharacterized protein</fullName>
    </submittedName>
</protein>
<dbReference type="EMBL" id="CP007140">
    <property type="protein sequence ID" value="AJC72689.1"/>
    <property type="molecule type" value="Genomic_DNA"/>
</dbReference>
<sequence>MCPFVKQLLVPLLGNPLLFFPPIGRCGYQDYRATQYCVVAYGRNEFEKPLEAVFNGQVFKTLYEGDNEKLKIGVGRLNVKRW</sequence>
<evidence type="ECO:0000313" key="2">
    <source>
        <dbReference type="Proteomes" id="UP000062043"/>
    </source>
</evidence>